<feature type="domain" description="Thioredoxin" evidence="6">
    <location>
        <begin position="48"/>
        <end position="195"/>
    </location>
</feature>
<organism evidence="7 8">
    <name type="scientific">Methylocella silvestris</name>
    <dbReference type="NCBI Taxonomy" id="199596"/>
    <lineage>
        <taxon>Bacteria</taxon>
        <taxon>Pseudomonadati</taxon>
        <taxon>Pseudomonadota</taxon>
        <taxon>Alphaproteobacteria</taxon>
        <taxon>Hyphomicrobiales</taxon>
        <taxon>Beijerinckiaceae</taxon>
        <taxon>Methylocella</taxon>
    </lineage>
</organism>
<keyword evidence="4" id="KW-1015">Disulfide bond</keyword>
<keyword evidence="3" id="KW-0201">Cytochrome c-type biogenesis</keyword>
<dbReference type="PANTHER" id="PTHR42852">
    <property type="entry name" value="THIOL:DISULFIDE INTERCHANGE PROTEIN DSBE"/>
    <property type="match status" value="1"/>
</dbReference>
<evidence type="ECO:0000256" key="2">
    <source>
        <dbReference type="ARBA" id="ARBA00007758"/>
    </source>
</evidence>
<dbReference type="InterPro" id="IPR036249">
    <property type="entry name" value="Thioredoxin-like_sf"/>
</dbReference>
<dbReference type="OrthoDB" id="9799347at2"/>
<dbReference type="InterPro" id="IPR017937">
    <property type="entry name" value="Thioredoxin_CS"/>
</dbReference>
<evidence type="ECO:0000313" key="7">
    <source>
        <dbReference type="EMBL" id="PNG27582.1"/>
    </source>
</evidence>
<dbReference type="GO" id="GO:0017004">
    <property type="term" value="P:cytochrome complex assembly"/>
    <property type="evidence" value="ECO:0007669"/>
    <property type="project" value="UniProtKB-KW"/>
</dbReference>
<evidence type="ECO:0000256" key="4">
    <source>
        <dbReference type="ARBA" id="ARBA00023157"/>
    </source>
</evidence>
<evidence type="ECO:0000256" key="3">
    <source>
        <dbReference type="ARBA" id="ARBA00022748"/>
    </source>
</evidence>
<dbReference type="GO" id="GO:0030288">
    <property type="term" value="C:outer membrane-bounded periplasmic space"/>
    <property type="evidence" value="ECO:0007669"/>
    <property type="project" value="InterPro"/>
</dbReference>
<dbReference type="CDD" id="cd03010">
    <property type="entry name" value="TlpA_like_DsbE"/>
    <property type="match status" value="1"/>
</dbReference>
<name>A0A2J7TLD1_METSI</name>
<dbReference type="GO" id="GO:0015036">
    <property type="term" value="F:disulfide oxidoreductase activity"/>
    <property type="evidence" value="ECO:0007669"/>
    <property type="project" value="InterPro"/>
</dbReference>
<keyword evidence="5" id="KW-0676">Redox-active center</keyword>
<comment type="subcellular location">
    <subcellularLocation>
        <location evidence="1">Cell envelope</location>
    </subcellularLocation>
</comment>
<dbReference type="NCBIfam" id="TIGR00385">
    <property type="entry name" value="dsbE"/>
    <property type="match status" value="1"/>
</dbReference>
<dbReference type="Pfam" id="PF08534">
    <property type="entry name" value="Redoxin"/>
    <property type="match status" value="1"/>
</dbReference>
<protein>
    <submittedName>
        <fullName evidence="7">DsbE family thiol:disulfide interchange protein</fullName>
    </submittedName>
</protein>
<accession>A0A2J7TLD1</accession>
<dbReference type="PANTHER" id="PTHR42852:SF6">
    <property type="entry name" value="THIOL:DISULFIDE INTERCHANGE PROTEIN DSBE"/>
    <property type="match status" value="1"/>
</dbReference>
<dbReference type="EMBL" id="PDZR01000001">
    <property type="protein sequence ID" value="PNG27582.1"/>
    <property type="molecule type" value="Genomic_DNA"/>
</dbReference>
<gene>
    <name evidence="7" type="ORF">CR492_01280</name>
</gene>
<comment type="caution">
    <text evidence="7">The sequence shown here is derived from an EMBL/GenBank/DDBJ whole genome shotgun (WGS) entry which is preliminary data.</text>
</comment>
<proteinExistence type="inferred from homology"/>
<dbReference type="InterPro" id="IPR050553">
    <property type="entry name" value="Thioredoxin_ResA/DsbE_sf"/>
</dbReference>
<dbReference type="SUPFAM" id="SSF52833">
    <property type="entry name" value="Thioredoxin-like"/>
    <property type="match status" value="1"/>
</dbReference>
<dbReference type="PROSITE" id="PS00194">
    <property type="entry name" value="THIOREDOXIN_1"/>
    <property type="match status" value="1"/>
</dbReference>
<evidence type="ECO:0000256" key="1">
    <source>
        <dbReference type="ARBA" id="ARBA00004196"/>
    </source>
</evidence>
<dbReference type="Proteomes" id="UP000236286">
    <property type="component" value="Unassembled WGS sequence"/>
</dbReference>
<sequence length="198" mass="21294">MTSTDHPTVAPRKRRSWLVFLPLLLFAALTGLFLLRLFAGDASRLPSALVGRQVPAFALPGVQGLPRADGFSDADLRQGHVTVLNVFASWCVPCREEHPVLTRIADNAALKDQGVRLVGLAYKDAPDNVRTFLGKLGNPYATIGADEKGRTAIDLGVYGVPETFVIKGDGTVAYRFVGPISEADVAKTLLPEIEKAGR</sequence>
<dbReference type="InterPro" id="IPR004799">
    <property type="entry name" value="Periplasmic_diS_OxRdtase_DsbE"/>
</dbReference>
<dbReference type="InterPro" id="IPR013740">
    <property type="entry name" value="Redoxin"/>
</dbReference>
<reference evidence="7 8" key="1">
    <citation type="submission" date="2017-10" db="EMBL/GenBank/DDBJ databases">
        <title>Genome announcement of Methylocella silvestris TVC from permafrost.</title>
        <authorList>
            <person name="Wang J."/>
            <person name="Geng K."/>
            <person name="Ul-Haque F."/>
            <person name="Crombie A.T."/>
            <person name="Street L.E."/>
            <person name="Wookey P.A."/>
            <person name="Murrell J.C."/>
            <person name="Pratscher J."/>
        </authorList>
    </citation>
    <scope>NUCLEOTIDE SEQUENCE [LARGE SCALE GENOMIC DNA]</scope>
    <source>
        <strain evidence="7 8">TVC</strain>
    </source>
</reference>
<evidence type="ECO:0000256" key="5">
    <source>
        <dbReference type="ARBA" id="ARBA00023284"/>
    </source>
</evidence>
<comment type="similarity">
    <text evidence="2">Belongs to the thioredoxin family. DsbE subfamily.</text>
</comment>
<dbReference type="AlphaFoldDB" id="A0A2J7TLD1"/>
<dbReference type="RefSeq" id="WP_102841891.1">
    <property type="nucleotide sequence ID" value="NZ_PDZR01000001.1"/>
</dbReference>
<dbReference type="InterPro" id="IPR013766">
    <property type="entry name" value="Thioredoxin_domain"/>
</dbReference>
<dbReference type="Gene3D" id="3.40.30.10">
    <property type="entry name" value="Glutaredoxin"/>
    <property type="match status" value="1"/>
</dbReference>
<evidence type="ECO:0000259" key="6">
    <source>
        <dbReference type="PROSITE" id="PS51352"/>
    </source>
</evidence>
<dbReference type="PROSITE" id="PS51352">
    <property type="entry name" value="THIOREDOXIN_2"/>
    <property type="match status" value="1"/>
</dbReference>
<evidence type="ECO:0000313" key="8">
    <source>
        <dbReference type="Proteomes" id="UP000236286"/>
    </source>
</evidence>